<dbReference type="EMBL" id="UYRV01015191">
    <property type="protein sequence ID" value="VDK60816.1"/>
    <property type="molecule type" value="Genomic_DNA"/>
</dbReference>
<evidence type="ECO:0000256" key="10">
    <source>
        <dbReference type="ARBA" id="ARBA00051693"/>
    </source>
</evidence>
<dbReference type="GO" id="GO:0004713">
    <property type="term" value="F:protein tyrosine kinase activity"/>
    <property type="evidence" value="ECO:0007669"/>
    <property type="project" value="UniProtKB-KW"/>
</dbReference>
<dbReference type="InterPro" id="IPR052468">
    <property type="entry name" value="Dual_spec_MAPK_kinase"/>
</dbReference>
<dbReference type="AlphaFoldDB" id="A0A3P6REV4"/>
<dbReference type="Proteomes" id="UP000271889">
    <property type="component" value="Unassembled WGS sequence"/>
</dbReference>
<keyword evidence="2" id="KW-0597">Phosphoprotein</keyword>
<organism evidence="11 12">
    <name type="scientific">Cylicostephanus goldi</name>
    <name type="common">Nematode worm</name>
    <dbReference type="NCBI Taxonomy" id="71465"/>
    <lineage>
        <taxon>Eukaryota</taxon>
        <taxon>Metazoa</taxon>
        <taxon>Ecdysozoa</taxon>
        <taxon>Nematoda</taxon>
        <taxon>Chromadorea</taxon>
        <taxon>Rhabditida</taxon>
        <taxon>Rhabditina</taxon>
        <taxon>Rhabditomorpha</taxon>
        <taxon>Strongyloidea</taxon>
        <taxon>Strongylidae</taxon>
        <taxon>Cylicostephanus</taxon>
    </lineage>
</organism>
<evidence type="ECO:0000256" key="5">
    <source>
        <dbReference type="ARBA" id="ARBA00022777"/>
    </source>
</evidence>
<comment type="catalytic activity">
    <reaction evidence="8">
        <text>L-seryl-[protein] + ATP = O-phospho-L-seryl-[protein] + ADP + H(+)</text>
        <dbReference type="Rhea" id="RHEA:17989"/>
        <dbReference type="Rhea" id="RHEA-COMP:9863"/>
        <dbReference type="Rhea" id="RHEA-COMP:11604"/>
        <dbReference type="ChEBI" id="CHEBI:15378"/>
        <dbReference type="ChEBI" id="CHEBI:29999"/>
        <dbReference type="ChEBI" id="CHEBI:30616"/>
        <dbReference type="ChEBI" id="CHEBI:83421"/>
        <dbReference type="ChEBI" id="CHEBI:456216"/>
        <dbReference type="EC" id="2.7.12.2"/>
    </reaction>
</comment>
<dbReference type="PANTHER" id="PTHR47238:SF4">
    <property type="entry name" value="MITOGEN-ACTIVATED PROTEIN KINASE KINASE 5"/>
    <property type="match status" value="1"/>
</dbReference>
<keyword evidence="12" id="KW-1185">Reference proteome</keyword>
<dbReference type="PANTHER" id="PTHR47238">
    <property type="entry name" value="MITOGEN-ACTIVATED PROTEIN KINASE KINASE 5"/>
    <property type="match status" value="1"/>
</dbReference>
<keyword evidence="5" id="KW-0418">Kinase</keyword>
<dbReference type="GO" id="GO:0004708">
    <property type="term" value="F:MAP kinase kinase activity"/>
    <property type="evidence" value="ECO:0007669"/>
    <property type="project" value="UniProtKB-EC"/>
</dbReference>
<dbReference type="SUPFAM" id="SSF56112">
    <property type="entry name" value="Protein kinase-like (PK-like)"/>
    <property type="match status" value="1"/>
</dbReference>
<evidence type="ECO:0000256" key="7">
    <source>
        <dbReference type="ARBA" id="ARBA00023137"/>
    </source>
</evidence>
<keyword evidence="4" id="KW-0547">Nucleotide-binding</keyword>
<evidence type="ECO:0000256" key="9">
    <source>
        <dbReference type="ARBA" id="ARBA00049299"/>
    </source>
</evidence>
<comment type="catalytic activity">
    <reaction evidence="9">
        <text>L-threonyl-[protein] + ATP = O-phospho-L-threonyl-[protein] + ADP + H(+)</text>
        <dbReference type="Rhea" id="RHEA:46608"/>
        <dbReference type="Rhea" id="RHEA-COMP:11060"/>
        <dbReference type="Rhea" id="RHEA-COMP:11605"/>
        <dbReference type="ChEBI" id="CHEBI:15378"/>
        <dbReference type="ChEBI" id="CHEBI:30013"/>
        <dbReference type="ChEBI" id="CHEBI:30616"/>
        <dbReference type="ChEBI" id="CHEBI:61977"/>
        <dbReference type="ChEBI" id="CHEBI:456216"/>
        <dbReference type="EC" id="2.7.12.2"/>
    </reaction>
</comment>
<keyword evidence="7" id="KW-0829">Tyrosine-protein kinase</keyword>
<proteinExistence type="predicted"/>
<comment type="catalytic activity">
    <reaction evidence="10">
        <text>L-tyrosyl-[protein] + ATP = O-phospho-L-tyrosyl-[protein] + ADP + H(+)</text>
        <dbReference type="Rhea" id="RHEA:10596"/>
        <dbReference type="Rhea" id="RHEA-COMP:10136"/>
        <dbReference type="Rhea" id="RHEA-COMP:20101"/>
        <dbReference type="ChEBI" id="CHEBI:15378"/>
        <dbReference type="ChEBI" id="CHEBI:30616"/>
        <dbReference type="ChEBI" id="CHEBI:46858"/>
        <dbReference type="ChEBI" id="CHEBI:61978"/>
        <dbReference type="ChEBI" id="CHEBI:456216"/>
        <dbReference type="EC" id="2.7.12.2"/>
    </reaction>
</comment>
<evidence type="ECO:0000256" key="6">
    <source>
        <dbReference type="ARBA" id="ARBA00022840"/>
    </source>
</evidence>
<name>A0A3P6REV4_CYLGO</name>
<reference evidence="11 12" key="1">
    <citation type="submission" date="2018-11" db="EMBL/GenBank/DDBJ databases">
        <authorList>
            <consortium name="Pathogen Informatics"/>
        </authorList>
    </citation>
    <scope>NUCLEOTIDE SEQUENCE [LARGE SCALE GENOMIC DNA]</scope>
</reference>
<gene>
    <name evidence="11" type="ORF">CGOC_LOCUS5132</name>
</gene>
<keyword evidence="3" id="KW-0808">Transferase</keyword>
<dbReference type="GO" id="GO:0005524">
    <property type="term" value="F:ATP binding"/>
    <property type="evidence" value="ECO:0007669"/>
    <property type="project" value="UniProtKB-KW"/>
</dbReference>
<dbReference type="GO" id="GO:0004674">
    <property type="term" value="F:protein serine/threonine kinase activity"/>
    <property type="evidence" value="ECO:0007669"/>
    <property type="project" value="UniProtKB-KW"/>
</dbReference>
<keyword evidence="6" id="KW-0067">ATP-binding</keyword>
<evidence type="ECO:0000256" key="8">
    <source>
        <dbReference type="ARBA" id="ARBA00049014"/>
    </source>
</evidence>
<dbReference type="Gene3D" id="1.10.510.10">
    <property type="entry name" value="Transferase(Phosphotransferase) domain 1"/>
    <property type="match status" value="1"/>
</dbReference>
<evidence type="ECO:0000256" key="4">
    <source>
        <dbReference type="ARBA" id="ARBA00022741"/>
    </source>
</evidence>
<evidence type="ECO:0000313" key="11">
    <source>
        <dbReference type="EMBL" id="VDK60816.1"/>
    </source>
</evidence>
<evidence type="ECO:0000313" key="12">
    <source>
        <dbReference type="Proteomes" id="UP000271889"/>
    </source>
</evidence>
<dbReference type="OrthoDB" id="10252354at2759"/>
<keyword evidence="1" id="KW-0723">Serine/threonine-protein kinase</keyword>
<accession>A0A3P6REV4</accession>
<evidence type="ECO:0000256" key="2">
    <source>
        <dbReference type="ARBA" id="ARBA00022553"/>
    </source>
</evidence>
<evidence type="ECO:0000256" key="1">
    <source>
        <dbReference type="ARBA" id="ARBA00022527"/>
    </source>
</evidence>
<evidence type="ECO:0008006" key="13">
    <source>
        <dbReference type="Google" id="ProtNLM"/>
    </source>
</evidence>
<sequence>MLYTINNPERLEAYSTGYDIRSDVEVANFAFPYPGFTSAPLFAQLDLVVHGDAPMVNNPLYSTRTKNFIHNCLIKDLNSRPTFADLAQTPFYLHYSSKEDLNEVVGAYVAEVLDKLESNPSP</sequence>
<protein>
    <recommendedName>
        <fullName evidence="13">Protein kinase domain-containing protein</fullName>
    </recommendedName>
</protein>
<evidence type="ECO:0000256" key="3">
    <source>
        <dbReference type="ARBA" id="ARBA00022679"/>
    </source>
</evidence>
<dbReference type="InterPro" id="IPR011009">
    <property type="entry name" value="Kinase-like_dom_sf"/>
</dbReference>